<dbReference type="STRING" id="1675527.AIOL_001444"/>
<reference evidence="1 2" key="1">
    <citation type="submission" date="2015-06" db="EMBL/GenBank/DDBJ databases">
        <title>Draft genome sequence of an Alphaproteobacteria species associated to the Mediterranean sponge Oscarella lobularis.</title>
        <authorList>
            <person name="Jourda C."/>
            <person name="Santini S."/>
            <person name="Claverie J.-M."/>
        </authorList>
    </citation>
    <scope>NUCLEOTIDE SEQUENCE [LARGE SCALE GENOMIC DNA]</scope>
    <source>
        <strain evidence="1">IGS</strain>
    </source>
</reference>
<accession>A0A0J9E176</accession>
<proteinExistence type="predicted"/>
<evidence type="ECO:0000313" key="1">
    <source>
        <dbReference type="EMBL" id="KMW56490.1"/>
    </source>
</evidence>
<protein>
    <submittedName>
        <fullName evidence="1">Uncharacterized protein</fullName>
    </submittedName>
</protein>
<dbReference type="RefSeq" id="WP_049642375.1">
    <property type="nucleotide sequence ID" value="NZ_LFTY01000002.1"/>
</dbReference>
<organism evidence="1 2">
    <name type="scientific">Candidatus Rhodobacter oscarellae</name>
    <dbReference type="NCBI Taxonomy" id="1675527"/>
    <lineage>
        <taxon>Bacteria</taxon>
        <taxon>Pseudomonadati</taxon>
        <taxon>Pseudomonadota</taxon>
        <taxon>Alphaproteobacteria</taxon>
        <taxon>Rhodobacterales</taxon>
        <taxon>Rhodobacter group</taxon>
        <taxon>Rhodobacter</taxon>
    </lineage>
</organism>
<sequence>MISYRLDKSNVILSLKGDWDAFSTQNGGPSNSAERYVGRPLWDFVSGFETQSFLNTLTFFARQQNQPVSIGYRCDSMDVARAFKMEITPAQDGVLTVAHRPLVIPTPVTDPDVADLNNRREHTLTCSQCLRVQRNGTWLEAFGVRKGTGFLVRYTICPDCRDIADQKMSEDRGIVRIFGT</sequence>
<dbReference type="EMBL" id="LFTY01000002">
    <property type="protein sequence ID" value="KMW56490.1"/>
    <property type="molecule type" value="Genomic_DNA"/>
</dbReference>
<evidence type="ECO:0000313" key="2">
    <source>
        <dbReference type="Proteomes" id="UP000037178"/>
    </source>
</evidence>
<dbReference type="OrthoDB" id="7345950at2"/>
<keyword evidence="2" id="KW-1185">Reference proteome</keyword>
<dbReference type="Proteomes" id="UP000037178">
    <property type="component" value="Unassembled WGS sequence"/>
</dbReference>
<name>A0A0J9E176_9RHOB</name>
<dbReference type="PATRIC" id="fig|1675527.3.peg.1530"/>
<comment type="caution">
    <text evidence="1">The sequence shown here is derived from an EMBL/GenBank/DDBJ whole genome shotgun (WGS) entry which is preliminary data.</text>
</comment>
<dbReference type="AlphaFoldDB" id="A0A0J9E176"/>
<gene>
    <name evidence="1" type="ORF">AIOL_001444</name>
</gene>